<keyword evidence="2" id="KW-1185">Reference proteome</keyword>
<sequence>MNKYKRLAERINVRWNGSKCSTGWAHDMIDAITILMMKEQNK</sequence>
<gene>
    <name evidence="1" type="ORF">HARAMBE_29</name>
</gene>
<name>A0A1W6JSC8_9CAUD</name>
<dbReference type="Proteomes" id="UP000221132">
    <property type="component" value="Segment"/>
</dbReference>
<accession>A0A1W6JSC8</accession>
<proteinExistence type="predicted"/>
<evidence type="ECO:0000313" key="1">
    <source>
        <dbReference type="EMBL" id="ARM70178.1"/>
    </source>
</evidence>
<protein>
    <submittedName>
        <fullName evidence="1">Uncharacterized protein</fullName>
    </submittedName>
</protein>
<reference evidence="2" key="1">
    <citation type="submission" date="2017-03" db="EMBL/GenBank/DDBJ databases">
        <authorList>
            <person name="Abille Z."/>
            <person name="Afsharjavan R."/>
            <person name="Alms C.E."/>
            <person name="Anil A."/>
            <person name="Azuma E.A."/>
            <person name="Boateng D."/>
            <person name="Bowden K.V."/>
            <person name="Bui Q."/>
            <person name="Callaghan K.D."/>
            <person name="Canova P.N."/>
            <person name="Carter A.-G.V."/>
            <person name="Carty B."/>
            <person name="Choudhary A."/>
            <person name="Chugh K."/>
            <person name="Clark C.B."/>
            <person name="Clark J."/>
            <person name="Cortez R."/>
            <person name="Dalwadi R.M."/>
            <person name="Daou G."/>
            <person name="Das M."/>
            <person name="Dasari S."/>
            <person name="Davis E.H."/>
            <person name="Defreitas N."/>
            <person name="Demirji J."/>
            <person name="Endres C."/>
            <person name="Fakhar S."/>
            <person name="Feeley N."/>
            <person name="Flores D.C."/>
            <person name="Fowler A.R."/>
            <person name="George T."/>
            <person name="Greis H.L."/>
            <person name="Groleau D.L."/>
            <person name="Gulati J.K."/>
            <person name="Guzman W."/>
            <person name="Hallworth A.N."/>
            <person name="Hariri A."/>
            <person name="Haya V.N."/>
            <person name="Hoffman A.K."/>
            <person name="Horne B."/>
            <person name="Howard T."/>
            <person name="Iglesia A.J."/>
            <person name="Ijezie O.D."/>
            <person name="Incognito N.A."/>
            <person name="Inen J.A."/>
            <person name="Jaiswal A."/>
            <person name="Jezek R.A."/>
            <person name="Kawa A.C."/>
            <person name="Khan F."/>
            <person name="Khin A.C."/>
            <person name="Knapo J."/>
            <person name="Kong A.S."/>
            <person name="Le B.Q."/>
            <person name="Le Q.M."/>
            <person name="Le T.-H.M."/>
            <person name="Lee M."/>
            <person name="Lockwood J.L."/>
            <person name="Loto-Rojas G.S."/>
            <person name="Mantzavinos A."/>
            <person name="Martinez D.R."/>
            <person name="Meadows A.R."/>
            <person name="Mehr S."/>
            <person name="Mellon M.N."/>
            <person name="Memon S."/>
            <person name="Miller B."/>
            <person name="Min S."/>
            <person name="Mitchell L.M."/>
            <person name="Mohamed I.R."/>
            <person name="Mohammed F.O."/>
            <person name="More S."/>
            <person name="Muntaha S."/>
            <person name="Nadeem I."/>
            <person name="Ndjeumen-Njinguet A.S."/>
            <person name="Ng P."/>
            <person name="Ngu V.E."/>
            <person name="Nguyen B.N."/>
            <person name="OHern C.T."/>
            <person name="Oboh U.S."/>
            <person name="Pagano C.W."/>
            <person name="Panakal P.R."/>
            <person name="Park D.A."/>
            <person name="Parsana D."/>
            <person name="Patel P."/>
            <person name="Patel V.S."/>
            <person name="Patwardhan V.M."/>
            <person name="Pawar S.D."/>
            <person name="Payne V.R."/>
            <person name="Petricel I.M."/>
            <person name="Phillips C."/>
            <person name="Puglisi K.M."/>
            <person name="Ramaprasad G."/>
            <person name="Raza A.S."/>
            <person name="Rivera-Oven A.G."/>
            <person name="Robins E."/>
            <person name="Roeun D.C."/>
            <person name="Rostovtseva N."/>
            <person name="Sadat M."/>
            <person name="Seas A."/>
            <person name="So E.J."/>
            <person name="Sogbesan C."/>
            <person name="Strumsky L.A."/>
            <person name="Sun J.L."/>
            <person name="Sutherland H.J."/>
            <person name="Tchakounte I."/>
            <person name="Tewell J.R."/>
            <person name="Thapa D.J."/>
            <person name="Tkach Y."/>
            <person name="Tran C.D."/>
            <person name="Tran V."/>
            <person name="Vithayathil T."/>
            <person name="Vivekanandan A."/>
            <person name="Wang S.R."/>
            <person name="White E."/>
            <person name="Yang A.L."/>
            <person name="Ye D.T."/>
            <person name="Yirenkyi M."/>
            <person name="Zarb J.S."/>
            <person name="Zhang S."/>
            <person name="Zhou M.T."/>
            <person name="Cao A."/>
            <person name="Nguyen K.M."/>
            <person name="Patel K."/>
            <person name="Patel P."/>
            <person name="Pennington E."/>
            <person name="Sendze O."/>
            <person name="Zahangir S."/>
            <person name="Correa-Mendez M."/>
            <person name="Fabian M.F."/>
            <person name="Liu S."/>
            <person name="Jethmalani Y."/>
            <person name="Nunn R."/>
            <person name="Prakash A."/>
            <person name="Louise T."/>
            <person name="Johnson A."/>
            <person name="Erill I."/>
            <person name="Caruso S.M."/>
        </authorList>
    </citation>
    <scope>NUCLEOTIDE SEQUENCE [LARGE SCALE GENOMIC DNA]</scope>
</reference>
<organism evidence="1 2">
    <name type="scientific">Bacillus phage Harambe</name>
    <dbReference type="NCBI Taxonomy" id="1981931"/>
    <lineage>
        <taxon>Viruses</taxon>
        <taxon>Duplodnaviria</taxon>
        <taxon>Heunggongvirae</taxon>
        <taxon>Uroviricota</taxon>
        <taxon>Caudoviricetes</taxon>
        <taxon>Salasmaviridae</taxon>
        <taxon>Harambevirus</taxon>
        <taxon>Harambevirus harambe</taxon>
    </lineage>
</organism>
<evidence type="ECO:0000313" key="2">
    <source>
        <dbReference type="Proteomes" id="UP000221132"/>
    </source>
</evidence>
<dbReference type="EMBL" id="KY821088">
    <property type="protein sequence ID" value="ARM70178.1"/>
    <property type="molecule type" value="Genomic_DNA"/>
</dbReference>